<feature type="region of interest" description="Disordered" evidence="1">
    <location>
        <begin position="65"/>
        <end position="128"/>
    </location>
</feature>
<feature type="region of interest" description="Disordered" evidence="1">
    <location>
        <begin position="1"/>
        <end position="43"/>
    </location>
</feature>
<keyword evidence="3" id="KW-1185">Reference proteome</keyword>
<comment type="caution">
    <text evidence="2">The sequence shown here is derived from an EMBL/GenBank/DDBJ whole genome shotgun (WGS) entry which is preliminary data.</text>
</comment>
<accession>A0A9N7YKD0</accession>
<gene>
    <name evidence="2" type="ORF">PLEPLA_LOCUS15323</name>
</gene>
<dbReference type="EMBL" id="CADEAL010000966">
    <property type="protein sequence ID" value="CAB1427384.1"/>
    <property type="molecule type" value="Genomic_DNA"/>
</dbReference>
<feature type="compositionally biased region" description="Polar residues" evidence="1">
    <location>
        <begin position="91"/>
        <end position="127"/>
    </location>
</feature>
<proteinExistence type="predicted"/>
<dbReference type="AlphaFoldDB" id="A0A9N7YKD0"/>
<feature type="compositionally biased region" description="Pro residues" evidence="1">
    <location>
        <begin position="33"/>
        <end position="43"/>
    </location>
</feature>
<reference evidence="2" key="1">
    <citation type="submission" date="2020-03" db="EMBL/GenBank/DDBJ databases">
        <authorList>
            <person name="Weist P."/>
        </authorList>
    </citation>
    <scope>NUCLEOTIDE SEQUENCE</scope>
</reference>
<sequence length="276" mass="30202">MSAHGPSVHLEGNPDRPGSVSGVPLEDDHSTPQPQPTTQPQPPIICVTMETNIVRSDDVAQWQHVKTKHHSAAEETRPNSVPRARRIRSISGPSTKPLQQMNQRYPAQAMTSSPNSGDSLTACTPRNTTRDSLDFRKIRATRASNTAEVTATDRHLVFDLMSSPGSYTYILKGGGANDPKTRTRQMNESFNSRPCVWINDRVHLPTESSADVSATQSELISPVTAVRAAHGKIARHLHTAARPPGHERESRELLIRTLPAHPAGPPHPRTQSLICC</sequence>
<evidence type="ECO:0000313" key="2">
    <source>
        <dbReference type="EMBL" id="CAB1427384.1"/>
    </source>
</evidence>
<dbReference type="Proteomes" id="UP001153269">
    <property type="component" value="Unassembled WGS sequence"/>
</dbReference>
<protein>
    <submittedName>
        <fullName evidence="2">Uncharacterized protein</fullName>
    </submittedName>
</protein>
<name>A0A9N7YKD0_PLEPL</name>
<evidence type="ECO:0000313" key="3">
    <source>
        <dbReference type="Proteomes" id="UP001153269"/>
    </source>
</evidence>
<organism evidence="2 3">
    <name type="scientific">Pleuronectes platessa</name>
    <name type="common">European plaice</name>
    <dbReference type="NCBI Taxonomy" id="8262"/>
    <lineage>
        <taxon>Eukaryota</taxon>
        <taxon>Metazoa</taxon>
        <taxon>Chordata</taxon>
        <taxon>Craniata</taxon>
        <taxon>Vertebrata</taxon>
        <taxon>Euteleostomi</taxon>
        <taxon>Actinopterygii</taxon>
        <taxon>Neopterygii</taxon>
        <taxon>Teleostei</taxon>
        <taxon>Neoteleostei</taxon>
        <taxon>Acanthomorphata</taxon>
        <taxon>Carangaria</taxon>
        <taxon>Pleuronectiformes</taxon>
        <taxon>Pleuronectoidei</taxon>
        <taxon>Pleuronectidae</taxon>
        <taxon>Pleuronectes</taxon>
    </lineage>
</organism>
<evidence type="ECO:0000256" key="1">
    <source>
        <dbReference type="SAM" id="MobiDB-lite"/>
    </source>
</evidence>